<evidence type="ECO:0000313" key="2">
    <source>
        <dbReference type="Proteomes" id="UP001589894"/>
    </source>
</evidence>
<keyword evidence="2" id="KW-1185">Reference proteome</keyword>
<dbReference type="RefSeq" id="WP_377334398.1">
    <property type="nucleotide sequence ID" value="NZ_JBHLUE010000001.1"/>
</dbReference>
<evidence type="ECO:0000313" key="1">
    <source>
        <dbReference type="EMBL" id="MFC0562604.1"/>
    </source>
</evidence>
<gene>
    <name evidence="1" type="ORF">ACFFHU_00200</name>
</gene>
<protein>
    <submittedName>
        <fullName evidence="1">Uncharacterized protein</fullName>
    </submittedName>
</protein>
<proteinExistence type="predicted"/>
<dbReference type="Proteomes" id="UP001589894">
    <property type="component" value="Unassembled WGS sequence"/>
</dbReference>
<name>A0ABV6NPA0_9ACTN</name>
<reference evidence="1 2" key="1">
    <citation type="submission" date="2024-09" db="EMBL/GenBank/DDBJ databases">
        <authorList>
            <person name="Sun Q."/>
            <person name="Mori K."/>
        </authorList>
    </citation>
    <scope>NUCLEOTIDE SEQUENCE [LARGE SCALE GENOMIC DNA]</scope>
    <source>
        <strain evidence="1 2">TBRC 2205</strain>
    </source>
</reference>
<organism evidence="1 2">
    <name type="scientific">Plantactinospora siamensis</name>
    <dbReference type="NCBI Taxonomy" id="555372"/>
    <lineage>
        <taxon>Bacteria</taxon>
        <taxon>Bacillati</taxon>
        <taxon>Actinomycetota</taxon>
        <taxon>Actinomycetes</taxon>
        <taxon>Micromonosporales</taxon>
        <taxon>Micromonosporaceae</taxon>
        <taxon>Plantactinospora</taxon>
    </lineage>
</organism>
<dbReference type="EMBL" id="JBHLUE010000001">
    <property type="protein sequence ID" value="MFC0562604.1"/>
    <property type="molecule type" value="Genomic_DNA"/>
</dbReference>
<sequence length="338" mass="35658">MSLPAAVTAIDVHNGRVRSYCPLPGTSAELASAQDYTLGMRQGGVDYPPFRTDVDLLLRTQYFSPDFRWFGAPGLPLIDVAAGKAVSTDWTGVTVGLGRDLALLRTGQGASATWCTRSLPPKAGEACTALTAPAGAGGFVIGSGGTPVWVPAAAQPYAFGPVTGYAITDGTRLYGADYLSTADRRAQREKLSPTDPPIDIDPAGRGGFVTSAPTPPAGLNDIDSWFSVDSVGDGKIHTRYHRTKAHDCDSRCWMWGDADARSRAIVDNGTVAITAAFQLTTRDGQDRVSTRFGALMDDSGKVYDLSKERGLECPRPQSFCRIVAWPDGSLGPGGTAAP</sequence>
<comment type="caution">
    <text evidence="1">The sequence shown here is derived from an EMBL/GenBank/DDBJ whole genome shotgun (WGS) entry which is preliminary data.</text>
</comment>
<accession>A0ABV6NPA0</accession>